<dbReference type="GO" id="GO:0009536">
    <property type="term" value="C:plastid"/>
    <property type="evidence" value="ECO:0007669"/>
    <property type="project" value="UniProtKB-SubCell"/>
</dbReference>
<dbReference type="InterPro" id="IPR006843">
    <property type="entry name" value="PAP/fibrillin_dom"/>
</dbReference>
<evidence type="ECO:0000259" key="3">
    <source>
        <dbReference type="Pfam" id="PF04755"/>
    </source>
</evidence>
<gene>
    <name evidence="4" type="ORF">COHA_002547</name>
</gene>
<dbReference type="AlphaFoldDB" id="A0AAD5H836"/>
<comment type="subcellular location">
    <subcellularLocation>
        <location evidence="1">Plastid</location>
    </subcellularLocation>
</comment>
<reference evidence="4" key="1">
    <citation type="submission" date="2020-11" db="EMBL/GenBank/DDBJ databases">
        <title>Chlorella ohadii genome sequencing and assembly.</title>
        <authorList>
            <person name="Murik O."/>
            <person name="Treves H."/>
            <person name="Kedem I."/>
            <person name="Shotland Y."/>
            <person name="Kaplan A."/>
        </authorList>
    </citation>
    <scope>NUCLEOTIDE SEQUENCE</scope>
    <source>
        <strain evidence="4">1</strain>
    </source>
</reference>
<dbReference type="PANTHER" id="PTHR31906">
    <property type="entry name" value="PLASTID-LIPID-ASSOCIATED PROTEIN 4, CHLOROPLASTIC-RELATED"/>
    <property type="match status" value="1"/>
</dbReference>
<dbReference type="InterPro" id="IPR039633">
    <property type="entry name" value="PAP"/>
</dbReference>
<keyword evidence="5" id="KW-1185">Reference proteome</keyword>
<dbReference type="EMBL" id="JADXDR010000035">
    <property type="protein sequence ID" value="KAI7844010.1"/>
    <property type="molecule type" value="Genomic_DNA"/>
</dbReference>
<evidence type="ECO:0000256" key="2">
    <source>
        <dbReference type="ARBA" id="ARBA00022640"/>
    </source>
</evidence>
<proteinExistence type="predicted"/>
<feature type="domain" description="Plastid lipid-associated protein/fibrillin conserved" evidence="3">
    <location>
        <begin position="152"/>
        <end position="193"/>
    </location>
</feature>
<protein>
    <recommendedName>
        <fullName evidence="3">Plastid lipid-associated protein/fibrillin conserved domain-containing protein</fullName>
    </recommendedName>
</protein>
<name>A0AAD5H836_9CHLO</name>
<dbReference type="Pfam" id="PF04755">
    <property type="entry name" value="PAP_fibrillin"/>
    <property type="match status" value="1"/>
</dbReference>
<evidence type="ECO:0000313" key="5">
    <source>
        <dbReference type="Proteomes" id="UP001205105"/>
    </source>
</evidence>
<accession>A0AAD5H836</accession>
<organism evidence="4 5">
    <name type="scientific">Chlorella ohadii</name>
    <dbReference type="NCBI Taxonomy" id="2649997"/>
    <lineage>
        <taxon>Eukaryota</taxon>
        <taxon>Viridiplantae</taxon>
        <taxon>Chlorophyta</taxon>
        <taxon>core chlorophytes</taxon>
        <taxon>Trebouxiophyceae</taxon>
        <taxon>Chlorellales</taxon>
        <taxon>Chlorellaceae</taxon>
        <taxon>Chlorella clade</taxon>
        <taxon>Chlorella</taxon>
    </lineage>
</organism>
<sequence>MLQAASASAAPALLSEPERALLAAVDALGYPAAIFPGDEPSRRTIDSSIAALEAASPTPSPLRQPECGGAPSPLLLGDWELIYASSGTYLTRSGGAQALLTASVLPATLGLGPFGDWEIVIEGVWAVRDGQLARVTFDGFSLQLVGLFDAIRLPRMAKVSIPIQNSRAADFSTTYLSEGLRVARGSTGNLFLFRRQPPAAAA</sequence>
<keyword evidence="2" id="KW-0934">Plastid</keyword>
<evidence type="ECO:0000313" key="4">
    <source>
        <dbReference type="EMBL" id="KAI7844010.1"/>
    </source>
</evidence>
<evidence type="ECO:0000256" key="1">
    <source>
        <dbReference type="ARBA" id="ARBA00004474"/>
    </source>
</evidence>
<comment type="caution">
    <text evidence="4">The sequence shown here is derived from an EMBL/GenBank/DDBJ whole genome shotgun (WGS) entry which is preliminary data.</text>
</comment>
<dbReference type="Proteomes" id="UP001205105">
    <property type="component" value="Unassembled WGS sequence"/>
</dbReference>